<protein>
    <submittedName>
        <fullName evidence="9">Nitroreductase</fullName>
    </submittedName>
</protein>
<dbReference type="Gene3D" id="3.40.109.10">
    <property type="entry name" value="NADH Oxidase"/>
    <property type="match status" value="1"/>
</dbReference>
<evidence type="ECO:0000313" key="10">
    <source>
        <dbReference type="Proteomes" id="UP001275315"/>
    </source>
</evidence>
<evidence type="ECO:0000256" key="5">
    <source>
        <dbReference type="ARBA" id="ARBA00022857"/>
    </source>
</evidence>
<dbReference type="SUPFAM" id="SSF55469">
    <property type="entry name" value="FMN-dependent nitroreductase-like"/>
    <property type="match status" value="1"/>
</dbReference>
<evidence type="ECO:0000256" key="3">
    <source>
        <dbReference type="ARBA" id="ARBA00022630"/>
    </source>
</evidence>
<dbReference type="PANTHER" id="PTHR43821">
    <property type="entry name" value="NAD(P)H NITROREDUCTASE YDJA-RELATED"/>
    <property type="match status" value="1"/>
</dbReference>
<dbReference type="InterPro" id="IPR026021">
    <property type="entry name" value="YdjA-like"/>
</dbReference>
<dbReference type="Pfam" id="PF00881">
    <property type="entry name" value="Nitroreductase"/>
    <property type="match status" value="1"/>
</dbReference>
<dbReference type="EMBL" id="JAWDIQ010000003">
    <property type="protein sequence ID" value="MDY0410379.1"/>
    <property type="molecule type" value="Genomic_DNA"/>
</dbReference>
<comment type="caution">
    <text evidence="9">The sequence shown here is derived from an EMBL/GenBank/DDBJ whole genome shotgun (WGS) entry which is preliminary data.</text>
</comment>
<dbReference type="InterPro" id="IPR052530">
    <property type="entry name" value="NAD(P)H_nitroreductase"/>
</dbReference>
<dbReference type="InterPro" id="IPR029479">
    <property type="entry name" value="Nitroreductase"/>
</dbReference>
<evidence type="ECO:0000259" key="8">
    <source>
        <dbReference type="Pfam" id="PF00881"/>
    </source>
</evidence>
<proteinExistence type="inferred from homology"/>
<evidence type="ECO:0000256" key="1">
    <source>
        <dbReference type="ARBA" id="ARBA00001917"/>
    </source>
</evidence>
<organism evidence="9 10">
    <name type="scientific">Paracerasibacillus soli</name>
    <dbReference type="NCBI Taxonomy" id="480284"/>
    <lineage>
        <taxon>Bacteria</taxon>
        <taxon>Bacillati</taxon>
        <taxon>Bacillota</taxon>
        <taxon>Bacilli</taxon>
        <taxon>Bacillales</taxon>
        <taxon>Bacillaceae</taxon>
        <taxon>Paracerasibacillus</taxon>
    </lineage>
</organism>
<dbReference type="InterPro" id="IPR000415">
    <property type="entry name" value="Nitroreductase-like"/>
</dbReference>
<reference evidence="9 10" key="1">
    <citation type="submission" date="2023-10" db="EMBL/GenBank/DDBJ databases">
        <title>Virgibacillus soli CC-YMP-6 genome.</title>
        <authorList>
            <person name="Miliotis G."/>
            <person name="Sengupta P."/>
            <person name="Hameed A."/>
            <person name="Chuvochina M."/>
            <person name="Mcdonagh F."/>
            <person name="Simpson A.C."/>
            <person name="Singh N.K."/>
            <person name="Rekha P.D."/>
            <person name="Raman K."/>
            <person name="Hugenholtz P."/>
            <person name="Venkateswaran K."/>
        </authorList>
    </citation>
    <scope>NUCLEOTIDE SEQUENCE [LARGE SCALE GENOMIC DNA]</scope>
    <source>
        <strain evidence="9 10">CC-YMP-6</strain>
    </source>
</reference>
<accession>A0ABU5CVH7</accession>
<dbReference type="RefSeq" id="WP_320381255.1">
    <property type="nucleotide sequence ID" value="NZ_JAWDIQ010000003.1"/>
</dbReference>
<keyword evidence="6" id="KW-0560">Oxidoreductase</keyword>
<keyword evidence="4" id="KW-0288">FMN</keyword>
<evidence type="ECO:0000256" key="2">
    <source>
        <dbReference type="ARBA" id="ARBA00007118"/>
    </source>
</evidence>
<keyword evidence="7" id="KW-0520">NAD</keyword>
<comment type="cofactor">
    <cofactor evidence="1">
        <name>FMN</name>
        <dbReference type="ChEBI" id="CHEBI:58210"/>
    </cofactor>
</comment>
<name>A0ABU5CVH7_9BACI</name>
<dbReference type="CDD" id="cd02135">
    <property type="entry name" value="YdjA-like"/>
    <property type="match status" value="1"/>
</dbReference>
<keyword evidence="10" id="KW-1185">Reference proteome</keyword>
<evidence type="ECO:0000313" key="9">
    <source>
        <dbReference type="EMBL" id="MDY0410379.1"/>
    </source>
</evidence>
<keyword evidence="5" id="KW-0521">NADP</keyword>
<comment type="similarity">
    <text evidence="2">Belongs to the nitroreductase family.</text>
</comment>
<keyword evidence="3" id="KW-0285">Flavoprotein</keyword>
<dbReference type="Proteomes" id="UP001275315">
    <property type="component" value="Unassembled WGS sequence"/>
</dbReference>
<evidence type="ECO:0000256" key="7">
    <source>
        <dbReference type="ARBA" id="ARBA00023027"/>
    </source>
</evidence>
<evidence type="ECO:0000256" key="6">
    <source>
        <dbReference type="ARBA" id="ARBA00023002"/>
    </source>
</evidence>
<feature type="domain" description="Nitroreductase" evidence="8">
    <location>
        <begin position="14"/>
        <end position="160"/>
    </location>
</feature>
<evidence type="ECO:0000256" key="4">
    <source>
        <dbReference type="ARBA" id="ARBA00022643"/>
    </source>
</evidence>
<dbReference type="PANTHER" id="PTHR43821:SF1">
    <property type="entry name" value="NAD(P)H NITROREDUCTASE YDJA-RELATED"/>
    <property type="match status" value="1"/>
</dbReference>
<sequence length="217" mass="25860">MEQVKQRSQLAQIIRERRAIKKGYNDKVVTKELVLDLLNDAIWAPTHGMRQPWRFIFIGKDQLPTFAKRVAATYPEERRENRENYLNEPNAILVVLMEELEVQKQWDDNYGAVASMIQNFWLLAWEKQLGVVWKTNPHNYDPEVKKILNAKDNEKIVGFLHWDILMKNHLLKREFLLLKSSTYLKDNRQFPIKIKERVVICTALFDDVVFRLKMDTY</sequence>
<gene>
    <name evidence="9" type="ORF">RWD45_19785</name>
</gene>